<accession>A0AAW1E7R2</accession>
<dbReference type="AlphaFoldDB" id="A0AAW1E7R2"/>
<reference evidence="1 2" key="1">
    <citation type="journal article" date="2024" name="Genome Biol. Evol.">
        <title>Chromosome-level genome assembly of the viviparous eelpout Zoarces viviparus.</title>
        <authorList>
            <person name="Fuhrmann N."/>
            <person name="Brasseur M.V."/>
            <person name="Bakowski C.E."/>
            <person name="Podsiadlowski L."/>
            <person name="Prost S."/>
            <person name="Krehenwinkel H."/>
            <person name="Mayer C."/>
        </authorList>
    </citation>
    <scope>NUCLEOTIDE SEQUENCE [LARGE SCALE GENOMIC DNA]</scope>
    <source>
        <strain evidence="1">NO-MEL_2022_Ind0_liver</strain>
    </source>
</reference>
<sequence length="74" mass="8367">MTGHVTHATQKLKKRLVKIGVESCFHRPAHHIKPHPSTQLTRGTFETVEACWETERSAEQGGRLLKPCTESTME</sequence>
<dbReference type="EMBL" id="JBCEZU010000538">
    <property type="protein sequence ID" value="KAK9518405.1"/>
    <property type="molecule type" value="Genomic_DNA"/>
</dbReference>
<name>A0AAW1E7R2_ZOAVI</name>
<dbReference type="Proteomes" id="UP001488805">
    <property type="component" value="Unassembled WGS sequence"/>
</dbReference>
<gene>
    <name evidence="1" type="ORF">VZT92_023711</name>
</gene>
<organism evidence="1 2">
    <name type="scientific">Zoarces viviparus</name>
    <name type="common">Viviparous eelpout</name>
    <name type="synonym">Blennius viviparus</name>
    <dbReference type="NCBI Taxonomy" id="48416"/>
    <lineage>
        <taxon>Eukaryota</taxon>
        <taxon>Metazoa</taxon>
        <taxon>Chordata</taxon>
        <taxon>Craniata</taxon>
        <taxon>Vertebrata</taxon>
        <taxon>Euteleostomi</taxon>
        <taxon>Actinopterygii</taxon>
        <taxon>Neopterygii</taxon>
        <taxon>Teleostei</taxon>
        <taxon>Neoteleostei</taxon>
        <taxon>Acanthomorphata</taxon>
        <taxon>Eupercaria</taxon>
        <taxon>Perciformes</taxon>
        <taxon>Cottioidei</taxon>
        <taxon>Zoarcales</taxon>
        <taxon>Zoarcidae</taxon>
        <taxon>Zoarcinae</taxon>
        <taxon>Zoarces</taxon>
    </lineage>
</organism>
<evidence type="ECO:0000313" key="2">
    <source>
        <dbReference type="Proteomes" id="UP001488805"/>
    </source>
</evidence>
<proteinExistence type="predicted"/>
<evidence type="ECO:0000313" key="1">
    <source>
        <dbReference type="EMBL" id="KAK9518405.1"/>
    </source>
</evidence>
<comment type="caution">
    <text evidence="1">The sequence shown here is derived from an EMBL/GenBank/DDBJ whole genome shotgun (WGS) entry which is preliminary data.</text>
</comment>
<keyword evidence="2" id="KW-1185">Reference proteome</keyword>
<protein>
    <submittedName>
        <fullName evidence="1">Uncharacterized protein</fullName>
    </submittedName>
</protein>